<dbReference type="Proteomes" id="UP001556170">
    <property type="component" value="Unassembled WGS sequence"/>
</dbReference>
<dbReference type="SMART" id="SM00060">
    <property type="entry name" value="FN3"/>
    <property type="match status" value="5"/>
</dbReference>
<proteinExistence type="predicted"/>
<reference evidence="3 4" key="1">
    <citation type="submission" date="2024-06" db="EMBL/GenBank/DDBJ databases">
        <authorList>
            <person name="Woo H."/>
        </authorList>
    </citation>
    <scope>NUCLEOTIDE SEQUENCE [LARGE SCALE GENOMIC DNA]</scope>
    <source>
        <strain evidence="3 4">S2-g</strain>
    </source>
</reference>
<feature type="domain" description="Fibronectin type-III" evidence="2">
    <location>
        <begin position="1601"/>
        <end position="1688"/>
    </location>
</feature>
<feature type="domain" description="Fibronectin type-III" evidence="2">
    <location>
        <begin position="1512"/>
        <end position="1598"/>
    </location>
</feature>
<accession>A0ABV3QT84</accession>
<dbReference type="NCBIfam" id="TIGR01643">
    <property type="entry name" value="YD_repeat_2x"/>
    <property type="match status" value="2"/>
</dbReference>
<dbReference type="Pfam" id="PF25023">
    <property type="entry name" value="TEN_YD-shell"/>
    <property type="match status" value="2"/>
</dbReference>
<keyword evidence="1" id="KW-0677">Repeat</keyword>
<keyword evidence="4" id="KW-1185">Reference proteome</keyword>
<dbReference type="InterPro" id="IPR036116">
    <property type="entry name" value="FN3_sf"/>
</dbReference>
<dbReference type="CDD" id="cd00063">
    <property type="entry name" value="FN3"/>
    <property type="match status" value="1"/>
</dbReference>
<dbReference type="InterPro" id="IPR050708">
    <property type="entry name" value="T6SS_VgrG/RHS"/>
</dbReference>
<sequence>MSPTIGGQTFWIATKQNWVIGCGVTADDGGEGFLALAPDGTRYTFAHLFYRPMTYITKPGGTPPDSVTALGSGSVQPQTIVGGTDSLTRREAFMYVTQVQDRFGNTLNYHYDASTGYLTSITASDGREIDVTYVSGSPLIRSVTAKATNVPSRTWTYSYDTTTKPVLPTLTGVTLPDGSAWSYSLAGFQNDFIQVASANCNLNQVGTATVTTTTGTVTTPSGLQGSFAEEPVLHGRSYVTRSCWGGLNPPQQVYFLIPNATYQQSITSETISGAGVPTETWSYSYSPANQSWKSDSCASTSSCPSTVYTDVTDPGGNDTRYTFSNVFDATEGQLKETDYYSGAAGGAPVRSEANLYANPTGGPWPTSYGIDLQERDNYLQTQEGAPLQQRTITQDGSSFIWQALAFNAYTQPTDVKRYNNIGQPSIEETTAYLNDTSLWVLGLPQTVTNKGTGEVETSNTYNSLDELTTRARFGETLMNYTWNGAGQLASFIDGNNHTTNLSNYYRGIPQSIGYPDGTSETLTVDDLGQITSIKDQAGHTTSYSYDAIGRVARITYPYDSSVDSAQWYPKVFTYAYVTGAERGVGANHWRRTVTQGASTDTTYFDAELRPVLDDTSNGSADISTATGYDWRGLTTFASYPVAGSPDLSAITAGTRSNYDALGRLHQALQDSELGTLTTTTAYLSGAREQVTDPKNNVITTTYQVFDEPDYKTPIQVQAPTGITQTITRDVYGNPQSITQSGSYGTESDSVTKSLVYDSYHRLCRTTEPETGSTVMAYDGANNLAWSAEGQAITESGCGQDQVATAAQTTRTYDAMNRVLTILPPSGTQSTTYTYDALGHVKTAASGIAAQGFAYNSLGALTSESLQLTGGDPWTIGYSYDAYGHRTIVSYPNGTGTSETVNYAPDAWGRPTQAGSYATGVGYFPNGQIESFTYGNGRIYAATQNTRQLTSAFSDGAGSTTDVQEALTYDADGNITAVTDPSGLRTKSFGYDDLNRLTSATATNLYGAESYTYDPINNLRTRLTQGQTLTYNYDATNKLTSITQGATSIDSFTYNPQGDTIGENSTMATFDARHQLTSIPGLESYSYDAAGRRVEKQPASGSPTYYFYDQAGQLIVQYAPGTAMTTHFIYLGTRLIAQHDHVQLSPPGAIGFGANPVVGGTSVSWGSVSAATSYTLQQSGNGGSSWSTVYSGSATSTAVSGLAGGSYVYRVQACISSTCSGWTTSDTLGVWPAIPTVTVPTGTINGPYTVSWTATAGATGYTVQESLNGGAWSTIATNTTATSIGRPGTTTGSYTYQVEASDTYGTAGWSATSAAVSVDTAFGTMPAPVPTLSVPAASNDGSATVSWTAASPVTGYTLQQSSNGGSSWTTVYSGTATSATVTGLANGSYTYQLQACNNPADGSVCTGWVTGGTLVVTHPPSGAPSLTVPMSSPTGSYTVSWGNVATATSYTLQVSSNGGSTWSTATSGSAMSWGASGQGNGSYVYRVEACNVGGCGPWSGTGTTTVLLPPASAPSLSVPASNTTGSYTVSWGSVATATSYTLQRSIDSSGWSTVQSSSATSWTASGQTTGTYGYRVQACNASGCGPWSGTGTTNVLLPPGSAPSLSVPASSYTGAYTVSWGSVATASSYTLQEQVNGGAWSTKQSSSATSWSTSGRGDGSYGYRVQACNTSGCGPWSGTGTTTVLLPPAAPAYVSAPDSVPYPSGVWAVNWASVSSATTYNAKRTNTGTNTVVAVYSGSGTSVDQSNVVPGTYVFSVQACNAAGCSGWHQSDTVTVSSVSCPTSSQAIKANGVQPMLIKCN</sequence>
<evidence type="ECO:0000313" key="4">
    <source>
        <dbReference type="Proteomes" id="UP001556170"/>
    </source>
</evidence>
<dbReference type="Gene3D" id="2.180.10.10">
    <property type="entry name" value="RHS repeat-associated core"/>
    <property type="match status" value="1"/>
</dbReference>
<feature type="domain" description="Fibronectin type-III" evidence="2">
    <location>
        <begin position="1327"/>
        <end position="1419"/>
    </location>
</feature>
<dbReference type="Pfam" id="PF05593">
    <property type="entry name" value="RHS_repeat"/>
    <property type="match status" value="2"/>
</dbReference>
<dbReference type="InterPro" id="IPR003961">
    <property type="entry name" value="FN3_dom"/>
</dbReference>
<dbReference type="PROSITE" id="PS50853">
    <property type="entry name" value="FN3"/>
    <property type="match status" value="4"/>
</dbReference>
<dbReference type="InterPro" id="IPR013783">
    <property type="entry name" value="Ig-like_fold"/>
</dbReference>
<dbReference type="RefSeq" id="WP_367846107.1">
    <property type="nucleotide sequence ID" value="NZ_JBFOHL010000020.1"/>
</dbReference>
<name>A0ABV3QT84_9GAMM</name>
<organism evidence="3 4">
    <name type="scientific">Rhodanobacter geophilus</name>
    <dbReference type="NCBI Taxonomy" id="3162488"/>
    <lineage>
        <taxon>Bacteria</taxon>
        <taxon>Pseudomonadati</taxon>
        <taxon>Pseudomonadota</taxon>
        <taxon>Gammaproteobacteria</taxon>
        <taxon>Lysobacterales</taxon>
        <taxon>Rhodanobacteraceae</taxon>
        <taxon>Rhodanobacter</taxon>
    </lineage>
</organism>
<evidence type="ECO:0000256" key="1">
    <source>
        <dbReference type="ARBA" id="ARBA00022737"/>
    </source>
</evidence>
<evidence type="ECO:0000313" key="3">
    <source>
        <dbReference type="EMBL" id="MEW9625817.1"/>
    </source>
</evidence>
<gene>
    <name evidence="3" type="ORF">ABQJ56_16455</name>
</gene>
<dbReference type="SUPFAM" id="SSF49265">
    <property type="entry name" value="Fibronectin type III"/>
    <property type="match status" value="4"/>
</dbReference>
<dbReference type="InterPro" id="IPR031325">
    <property type="entry name" value="RHS_repeat"/>
</dbReference>
<dbReference type="InterPro" id="IPR006530">
    <property type="entry name" value="YD"/>
</dbReference>
<dbReference type="InterPro" id="IPR056823">
    <property type="entry name" value="TEN-like_YD-shell"/>
</dbReference>
<comment type="caution">
    <text evidence="3">The sequence shown here is derived from an EMBL/GenBank/DDBJ whole genome shotgun (WGS) entry which is preliminary data.</text>
</comment>
<evidence type="ECO:0000259" key="2">
    <source>
        <dbReference type="PROSITE" id="PS50853"/>
    </source>
</evidence>
<dbReference type="PANTHER" id="PTHR32305">
    <property type="match status" value="1"/>
</dbReference>
<dbReference type="EMBL" id="JBFOHL010000020">
    <property type="protein sequence ID" value="MEW9625817.1"/>
    <property type="molecule type" value="Genomic_DNA"/>
</dbReference>
<protein>
    <recommendedName>
        <fullName evidence="2">Fibronectin type-III domain-containing protein</fullName>
    </recommendedName>
</protein>
<dbReference type="PANTHER" id="PTHR32305:SF15">
    <property type="entry name" value="PROTEIN RHSA-RELATED"/>
    <property type="match status" value="1"/>
</dbReference>
<feature type="domain" description="Fibronectin type-III" evidence="2">
    <location>
        <begin position="1422"/>
        <end position="1510"/>
    </location>
</feature>
<dbReference type="Gene3D" id="2.60.40.10">
    <property type="entry name" value="Immunoglobulins"/>
    <property type="match status" value="7"/>
</dbReference>